<name>A0ABR3VGG7_HUMIN</name>
<feature type="transmembrane region" description="Helical" evidence="2">
    <location>
        <begin position="650"/>
        <end position="669"/>
    </location>
</feature>
<feature type="region of interest" description="Disordered" evidence="1">
    <location>
        <begin position="44"/>
        <end position="67"/>
    </location>
</feature>
<keyword evidence="4" id="KW-1185">Reference proteome</keyword>
<reference evidence="3 4" key="1">
    <citation type="journal article" date="2024" name="Commun. Biol.">
        <title>Comparative genomic analysis of thermophilic fungi reveals convergent evolutionary adaptations and gene losses.</title>
        <authorList>
            <person name="Steindorff A.S."/>
            <person name="Aguilar-Pontes M.V."/>
            <person name="Robinson A.J."/>
            <person name="Andreopoulos B."/>
            <person name="LaButti K."/>
            <person name="Kuo A."/>
            <person name="Mondo S."/>
            <person name="Riley R."/>
            <person name="Otillar R."/>
            <person name="Haridas S."/>
            <person name="Lipzen A."/>
            <person name="Grimwood J."/>
            <person name="Schmutz J."/>
            <person name="Clum A."/>
            <person name="Reid I.D."/>
            <person name="Moisan M.C."/>
            <person name="Butler G."/>
            <person name="Nguyen T.T.M."/>
            <person name="Dewar K."/>
            <person name="Conant G."/>
            <person name="Drula E."/>
            <person name="Henrissat B."/>
            <person name="Hansel C."/>
            <person name="Singer S."/>
            <person name="Hutchinson M.I."/>
            <person name="de Vries R.P."/>
            <person name="Natvig D.O."/>
            <person name="Powell A.J."/>
            <person name="Tsang A."/>
            <person name="Grigoriev I.V."/>
        </authorList>
    </citation>
    <scope>NUCLEOTIDE SEQUENCE [LARGE SCALE GENOMIC DNA]</scope>
    <source>
        <strain evidence="3 4">CBS 620.91</strain>
    </source>
</reference>
<comment type="caution">
    <text evidence="3">The sequence shown here is derived from an EMBL/GenBank/DDBJ whole genome shotgun (WGS) entry which is preliminary data.</text>
</comment>
<evidence type="ECO:0000313" key="4">
    <source>
        <dbReference type="Proteomes" id="UP001583172"/>
    </source>
</evidence>
<gene>
    <name evidence="3" type="ORF">VTJ49DRAFT_7742</name>
</gene>
<evidence type="ECO:0000313" key="3">
    <source>
        <dbReference type="EMBL" id="KAL1840787.1"/>
    </source>
</evidence>
<feature type="transmembrane region" description="Helical" evidence="2">
    <location>
        <begin position="744"/>
        <end position="765"/>
    </location>
</feature>
<organism evidence="3 4">
    <name type="scientific">Humicola insolens</name>
    <name type="common">Soft-rot fungus</name>
    <dbReference type="NCBI Taxonomy" id="85995"/>
    <lineage>
        <taxon>Eukaryota</taxon>
        <taxon>Fungi</taxon>
        <taxon>Dikarya</taxon>
        <taxon>Ascomycota</taxon>
        <taxon>Pezizomycotina</taxon>
        <taxon>Sordariomycetes</taxon>
        <taxon>Sordariomycetidae</taxon>
        <taxon>Sordariales</taxon>
        <taxon>Chaetomiaceae</taxon>
        <taxon>Mycothermus</taxon>
    </lineage>
</organism>
<dbReference type="EMBL" id="JAZGSY010000099">
    <property type="protein sequence ID" value="KAL1840787.1"/>
    <property type="molecule type" value="Genomic_DNA"/>
</dbReference>
<evidence type="ECO:0000256" key="2">
    <source>
        <dbReference type="SAM" id="Phobius"/>
    </source>
</evidence>
<feature type="compositionally biased region" description="Polar residues" evidence="1">
    <location>
        <begin position="1"/>
        <end position="13"/>
    </location>
</feature>
<keyword evidence="2" id="KW-0472">Membrane</keyword>
<feature type="transmembrane region" description="Helical" evidence="2">
    <location>
        <begin position="615"/>
        <end position="638"/>
    </location>
</feature>
<protein>
    <submittedName>
        <fullName evidence="3">Uncharacterized protein</fullName>
    </submittedName>
</protein>
<keyword evidence="2" id="KW-1133">Transmembrane helix</keyword>
<proteinExistence type="predicted"/>
<dbReference type="Proteomes" id="UP001583172">
    <property type="component" value="Unassembled WGS sequence"/>
</dbReference>
<accession>A0ABR3VGG7</accession>
<keyword evidence="2" id="KW-0812">Transmembrane</keyword>
<evidence type="ECO:0000256" key="1">
    <source>
        <dbReference type="SAM" id="MobiDB-lite"/>
    </source>
</evidence>
<feature type="region of interest" description="Disordered" evidence="1">
    <location>
        <begin position="1"/>
        <end position="23"/>
    </location>
</feature>
<sequence length="839" mass="94004">MSTIVPPTRSSPASGPDLLRRTTTIPSTGTRIARSLRHQCPLRKEGRAPHAVTNSAATLESAPEDITPDEAQEEVVAAAFLRPALDTEDRLRFEYDTIESYDTGPTGPDARDLVKKEAERLVGNIHALDAPLVLQQCQRLGKGDLTGYTGLTILAQTLITVRLICQADNYGIAFVNGLEGFTKERYYELLRRVHNSREELGLASNYQIKQEIWSTPDKFAEDAEVLVDLVTGYIAKYLVQVAHGKGWRNHQLGALAKFTAKAKALLRSEINKSVDVALSNAYKVLDNLHERPTTDDQENMTRRSHHRGKLVRTKIDVFQTDRDRILEYLEMQERDRRGILRLLDYVFMSFLPGDRHPGFYMTEYEICGVVMETGFHDFKTLLFQDRDFEYASSSDADHLNYSRSAFRMLDKLGDHFIREHNARPPSSDRLFPGAVTSETITTLEWHYPQSTSQASSQPVMETRTCKLVTMTEIISIMIPLALASPVVSATYKNLVETFYLALDPGEVVRPFPDRPFNAFARLYTNKFEAARQPRLQGDVLQLADAVTSGLFSRTSLLDDSVCGNTMTGGGGDGNPRFGVMEEERREKRSKKLGEAHELMDTWVYAEDAVVVPCGLYVWLVISGASVLVAGGLAIGLSIQDRITGVDPFNITMYAWALAALVLLICKARLVEEWSWNDFLHGRVKCRSVSELHAVTGIHEQLILAKLLHDEHGSILRTRGPFNAAFLNKSDAGFSIDVPLKNKTMLLSGLVLIKVEIALGYALVCLDVRRGTELRTVNHREVNSNTPRLICPRMDRLAPAALSKAHGEEPSRQLRFPLKMGALEWRRVEGIYNVLDAEFI</sequence>